<dbReference type="Proteomes" id="UP000887579">
    <property type="component" value="Unplaced"/>
</dbReference>
<protein>
    <submittedName>
        <fullName evidence="2">RRM domain-containing protein</fullName>
    </submittedName>
</protein>
<organism evidence="1 2">
    <name type="scientific">Panagrolaimus sp. ES5</name>
    <dbReference type="NCBI Taxonomy" id="591445"/>
    <lineage>
        <taxon>Eukaryota</taxon>
        <taxon>Metazoa</taxon>
        <taxon>Ecdysozoa</taxon>
        <taxon>Nematoda</taxon>
        <taxon>Chromadorea</taxon>
        <taxon>Rhabditida</taxon>
        <taxon>Tylenchina</taxon>
        <taxon>Panagrolaimomorpha</taxon>
        <taxon>Panagrolaimoidea</taxon>
        <taxon>Panagrolaimidae</taxon>
        <taxon>Panagrolaimus</taxon>
    </lineage>
</organism>
<reference evidence="2" key="1">
    <citation type="submission" date="2022-11" db="UniProtKB">
        <authorList>
            <consortium name="WormBaseParasite"/>
        </authorList>
    </citation>
    <scope>IDENTIFICATION</scope>
</reference>
<evidence type="ECO:0000313" key="1">
    <source>
        <dbReference type="Proteomes" id="UP000887579"/>
    </source>
</evidence>
<name>A0AC34FDF2_9BILA</name>
<dbReference type="WBParaSite" id="ES5_v2.g15360.t1">
    <property type="protein sequence ID" value="ES5_v2.g15360.t1"/>
    <property type="gene ID" value="ES5_v2.g15360"/>
</dbReference>
<accession>A0AC34FDF2</accession>
<evidence type="ECO:0000313" key="2">
    <source>
        <dbReference type="WBParaSite" id="ES5_v2.g15360.t1"/>
    </source>
</evidence>
<proteinExistence type="predicted"/>
<sequence length="159" mass="18639">MKKDHGWVPITVLLRCNAVRRLTLNKAVIAEVLEDSDLIDVSDDGQKVRRNPEFPLPENMPQYWHDLKKRTVFIRGFPHCTSSEEIMEFLKPFGDVVNVITQKHKHSREFRGAVFVTFKDREEALSFIQNVEANTFHRAQLFKMMQNDCTEKMYSLVVE</sequence>